<evidence type="ECO:0000313" key="3">
    <source>
        <dbReference type="EMBL" id="MBB5720007.1"/>
    </source>
</evidence>
<organism evidence="3 4">
    <name type="scientific">Stakelama sediminis</name>
    <dbReference type="NCBI Taxonomy" id="463200"/>
    <lineage>
        <taxon>Bacteria</taxon>
        <taxon>Pseudomonadati</taxon>
        <taxon>Pseudomonadota</taxon>
        <taxon>Alphaproteobacteria</taxon>
        <taxon>Sphingomonadales</taxon>
        <taxon>Sphingomonadaceae</taxon>
        <taxon>Stakelama</taxon>
    </lineage>
</organism>
<comment type="caution">
    <text evidence="3">The sequence shown here is derived from an EMBL/GenBank/DDBJ whole genome shotgun (WGS) entry which is preliminary data.</text>
</comment>
<reference evidence="3 4" key="1">
    <citation type="submission" date="2020-08" db="EMBL/GenBank/DDBJ databases">
        <title>Genomic Encyclopedia of Type Strains, Phase IV (KMG-IV): sequencing the most valuable type-strain genomes for metagenomic binning, comparative biology and taxonomic classification.</title>
        <authorList>
            <person name="Goeker M."/>
        </authorList>
    </citation>
    <scope>NUCLEOTIDE SEQUENCE [LARGE SCALE GENOMIC DNA]</scope>
    <source>
        <strain evidence="3 4">DSM 27203</strain>
    </source>
</reference>
<feature type="region of interest" description="Disordered" evidence="1">
    <location>
        <begin position="53"/>
        <end position="89"/>
    </location>
</feature>
<gene>
    <name evidence="3" type="ORF">FHR23_002966</name>
</gene>
<dbReference type="AlphaFoldDB" id="A0A840Z2M3"/>
<evidence type="ECO:0000313" key="4">
    <source>
        <dbReference type="Proteomes" id="UP000554342"/>
    </source>
</evidence>
<feature type="chain" id="PRO_5032784936" evidence="2">
    <location>
        <begin position="21"/>
        <end position="89"/>
    </location>
</feature>
<keyword evidence="2" id="KW-0732">Signal</keyword>
<name>A0A840Z2M3_9SPHN</name>
<evidence type="ECO:0000256" key="2">
    <source>
        <dbReference type="SAM" id="SignalP"/>
    </source>
</evidence>
<dbReference type="RefSeq" id="WP_184005451.1">
    <property type="nucleotide sequence ID" value="NZ_BAABIF010000011.1"/>
</dbReference>
<feature type="signal peptide" evidence="2">
    <location>
        <begin position="1"/>
        <end position="20"/>
    </location>
</feature>
<proteinExistence type="predicted"/>
<evidence type="ECO:0000256" key="1">
    <source>
        <dbReference type="SAM" id="MobiDB-lite"/>
    </source>
</evidence>
<keyword evidence="4" id="KW-1185">Reference proteome</keyword>
<dbReference type="Proteomes" id="UP000554342">
    <property type="component" value="Unassembled WGS sequence"/>
</dbReference>
<sequence length="89" mass="9001">MFASLILAAGLSAVTPQVGASATMAACHPHPGKTIGCATRKTPVAATPRTAAAACHPHHGKSHVCRSGQRVAMNSDDRTNSSMGRGAPQ</sequence>
<accession>A0A840Z2M3</accession>
<dbReference type="EMBL" id="JACIJI010000007">
    <property type="protein sequence ID" value="MBB5720007.1"/>
    <property type="molecule type" value="Genomic_DNA"/>
</dbReference>
<protein>
    <submittedName>
        <fullName evidence="3">Uncharacterized protein</fullName>
    </submittedName>
</protein>